<dbReference type="PROSITE" id="PS50088">
    <property type="entry name" value="ANK_REPEAT"/>
    <property type="match status" value="3"/>
</dbReference>
<sequence>MASPENGKPNNLPGQTMVQASPCWARGKEIFLALLLQQRKPPSKSEIDTFMKQNAHLDSTIESCTNLQKSADSSYHGKPSGRLLRRLLSTLSVIKQVADPFLESAPESISIAWFALSCMIQIGAADIENCEIIFRACNEIANVLLTCRLYERRYQDPPQSGHSNGQELGSREIEEKIIGEIPGVIASILDFSWYVHLMLKENKFLRAIKETVSPKLREKIEKIETGYAGLRLIANDAFQERVMDSVEDLRKNLQQDKEELQSLIFPALDEIASKFNEISEIKASVDQSKLREDFRKMRADLRPSDVHSNQFAAVFDPVSRYADHICQWLFMDPIYKVWEQEDGAEKEIVGDEVDEGNPDEVPPPEPRLFYVQARPGFGKSVVLASVVHRLSKDPTSIVSYFFFKQGDDATQRCLRALASLATQLFDDKHARTEEELMKLAMVMEQMRSVAVSDQASSTSSVVFTADMLKAAIMGVASAVKKRIYLIVDGIDECVDHEVESLVPYLTELGQMNSFRVMISSRENEELLDFFSHEPDDNRPPDSEYGSDMGLHRPSSFATDRAMVLNITEARTSADMGVYLETSLQRIMAHRSVGNQSKRQADKETARIVRSIKQKANGMFTYAGIVIASLEQPSQLTLAQKLKNLPHGMDELYRQRLEELSFEEKKLILTALKFLVWGTGSITTGEIAEHFKNVYEDNTSEEAEESQGQTEDEESDEESLDSVTDHPAEGPYDPMNDPEIAETVYHLTKSGRDFFKFSNNLRNIDVVHKTVRDWVENEAEKISEWQQTVEASRPRISITSNGELSLTLRVPQSYASTFSWPYEWYELQAERDAQLDLTISMLTALCNPQFVNRYLRPCLVNENDKQGQDESISSGEFNDGSPAHPKRSFSLEAYEEKKKTFRYEVRYLLLHLSYLEVIWPEKDRESPKWTKLWDLLIKFVESESYTLWAAQHLQIVEGYPEQESQILSHKLKPGHVFASEGLNMVLEYLLSKGKVDLNLQDHTGKTPFILAIHNGFTTPTTIAALMENGVDINGTYDGETYWWHILEKIWVQGWMKNKIPPAPASVAISKLFIKAGVDINQHIPLLGEGNTATAIHVAVSSKSIDLFETLLEHPDIDIHAQDRQGMTALNWVTWSMNPDYPLDISKKMTKALLEAGADPNHQDVNSGGPLLHAVIMQDKDCVELLLQHGADVNDDNNQGLTAIHVASSSTSNAKRGSETAESIMRLLLMYGADFEKETTNGEPALLRAAWRGYDKVFMILINEYQKKYGPDKSFLLKKFGKSSATYLQKAAQNPICGLTIIKYLVQQWTPEQLQDMLHTTNESGENALHLAARYGIVEIARFLIGLGVDVNVKSTIGSALNQAFICWGRSKLETKTYTEEALQDQKGLESTCFFLLDKAPHLAKNEQEYSIYSAIQRYHEELITKLVECGYDLEQVDESGWSTFEFAYAERRLDSMRKLPVFSAWKHTPDRMPRETSVPSRLKHGDSPNIFVLAADGISFETCEGFVEYDRSGAKLYSQERQSLLVTADYPIAAHRPVFYWEVTLEEVEPMFKGNFMIGFVTWGCLKMFPPGSPQLEGDTYSLSDKGSLISSNEARIKTFITRQGPIQFGNGDTIGCGYSIEAGVIFYTLNGKYLGTAFDSVRGRLHPAIGSFAKCKGKVNFGAEPFRFEEMREG</sequence>
<name>W7IHS7_9PEZI</name>
<dbReference type="PROSITE" id="PS50297">
    <property type="entry name" value="ANK_REP_REGION"/>
    <property type="match status" value="2"/>
</dbReference>
<dbReference type="Proteomes" id="UP000024837">
    <property type="component" value="Unassembled WGS sequence"/>
</dbReference>
<keyword evidence="7" id="KW-1185">Reference proteome</keyword>
<feature type="repeat" description="ANK" evidence="3">
    <location>
        <begin position="1164"/>
        <end position="1196"/>
    </location>
</feature>
<dbReference type="SMART" id="SM00449">
    <property type="entry name" value="SPRY"/>
    <property type="match status" value="1"/>
</dbReference>
<feature type="repeat" description="ANK" evidence="3">
    <location>
        <begin position="1002"/>
        <end position="1036"/>
    </location>
</feature>
<feature type="repeat" description="ANK" evidence="3">
    <location>
        <begin position="1322"/>
        <end position="1354"/>
    </location>
</feature>
<dbReference type="PROSITE" id="PS50188">
    <property type="entry name" value="B302_SPRY"/>
    <property type="match status" value="1"/>
</dbReference>
<dbReference type="Pfam" id="PF13637">
    <property type="entry name" value="Ank_4"/>
    <property type="match status" value="1"/>
</dbReference>
<feature type="region of interest" description="Disordered" evidence="4">
    <location>
        <begin position="864"/>
        <end position="884"/>
    </location>
</feature>
<dbReference type="HOGENOM" id="CLU_002709_0_0_1"/>
<dbReference type="InterPro" id="IPR043136">
    <property type="entry name" value="B30.2/SPRY_sf"/>
</dbReference>
<dbReference type="InterPro" id="IPR036770">
    <property type="entry name" value="Ankyrin_rpt-contain_sf"/>
</dbReference>
<gene>
    <name evidence="6" type="ORF">DRE_00135</name>
</gene>
<protein>
    <recommendedName>
        <fullName evidence="5">B30.2/SPRY domain-containing protein</fullName>
    </recommendedName>
</protein>
<evidence type="ECO:0000313" key="6">
    <source>
        <dbReference type="EMBL" id="EWC48830.1"/>
    </source>
</evidence>
<dbReference type="InterPro" id="IPR003877">
    <property type="entry name" value="SPRY_dom"/>
</dbReference>
<dbReference type="SMART" id="SM00248">
    <property type="entry name" value="ANK"/>
    <property type="match status" value="9"/>
</dbReference>
<evidence type="ECO:0000313" key="7">
    <source>
        <dbReference type="Proteomes" id="UP000024837"/>
    </source>
</evidence>
<keyword evidence="1" id="KW-0677">Repeat</keyword>
<evidence type="ECO:0000256" key="3">
    <source>
        <dbReference type="PROSITE-ProRule" id="PRU00023"/>
    </source>
</evidence>
<dbReference type="Pfam" id="PF00622">
    <property type="entry name" value="SPRY"/>
    <property type="match status" value="1"/>
</dbReference>
<dbReference type="SUPFAM" id="SSF49899">
    <property type="entry name" value="Concanavalin A-like lectins/glucanases"/>
    <property type="match status" value="1"/>
</dbReference>
<dbReference type="OrthoDB" id="341259at2759"/>
<keyword evidence="2 3" id="KW-0040">ANK repeat</keyword>
<dbReference type="Pfam" id="PF12796">
    <property type="entry name" value="Ank_2"/>
    <property type="match status" value="2"/>
</dbReference>
<feature type="domain" description="B30.2/SPRY" evidence="5">
    <location>
        <begin position="1459"/>
        <end position="1666"/>
    </location>
</feature>
<dbReference type="Pfam" id="PF24883">
    <property type="entry name" value="NPHP3_N"/>
    <property type="match status" value="1"/>
</dbReference>
<dbReference type="InterPro" id="IPR001870">
    <property type="entry name" value="B30.2/SPRY"/>
</dbReference>
<dbReference type="InterPro" id="IPR027417">
    <property type="entry name" value="P-loop_NTPase"/>
</dbReference>
<dbReference type="CDD" id="cd12885">
    <property type="entry name" value="SPRY_RanBP_like"/>
    <property type="match status" value="1"/>
</dbReference>
<feature type="region of interest" description="Disordered" evidence="4">
    <location>
        <begin position="696"/>
        <end position="737"/>
    </location>
</feature>
<dbReference type="SUPFAM" id="SSF48403">
    <property type="entry name" value="Ankyrin repeat"/>
    <property type="match status" value="3"/>
</dbReference>
<dbReference type="EMBL" id="KI966371">
    <property type="protein sequence ID" value="EWC48830.1"/>
    <property type="molecule type" value="Genomic_DNA"/>
</dbReference>
<dbReference type="InterPro" id="IPR013320">
    <property type="entry name" value="ConA-like_dom_sf"/>
</dbReference>
<evidence type="ECO:0000256" key="2">
    <source>
        <dbReference type="ARBA" id="ARBA00023043"/>
    </source>
</evidence>
<feature type="compositionally biased region" description="Acidic residues" evidence="4">
    <location>
        <begin position="697"/>
        <end position="719"/>
    </location>
</feature>
<proteinExistence type="predicted"/>
<dbReference type="InterPro" id="IPR044736">
    <property type="entry name" value="Gid1/RanBPM/SPLA_SPRY"/>
</dbReference>
<organism evidence="6 7">
    <name type="scientific">Drechslerella stenobrocha 248</name>
    <dbReference type="NCBI Taxonomy" id="1043628"/>
    <lineage>
        <taxon>Eukaryota</taxon>
        <taxon>Fungi</taxon>
        <taxon>Dikarya</taxon>
        <taxon>Ascomycota</taxon>
        <taxon>Pezizomycotina</taxon>
        <taxon>Orbiliomycetes</taxon>
        <taxon>Orbiliales</taxon>
        <taxon>Orbiliaceae</taxon>
        <taxon>Drechslerella</taxon>
    </lineage>
</organism>
<accession>W7IHS7</accession>
<dbReference type="InterPro" id="IPR056884">
    <property type="entry name" value="NPHP3-like_N"/>
</dbReference>
<evidence type="ECO:0000256" key="4">
    <source>
        <dbReference type="SAM" id="MobiDB-lite"/>
    </source>
</evidence>
<dbReference type="Gene3D" id="1.25.40.20">
    <property type="entry name" value="Ankyrin repeat-containing domain"/>
    <property type="match status" value="4"/>
</dbReference>
<evidence type="ECO:0000259" key="5">
    <source>
        <dbReference type="PROSITE" id="PS50188"/>
    </source>
</evidence>
<dbReference type="Gene3D" id="2.60.120.920">
    <property type="match status" value="1"/>
</dbReference>
<reference evidence="6 7" key="1">
    <citation type="submission" date="2013-05" db="EMBL/GenBank/DDBJ databases">
        <title>Drechslerella stenobrocha genome reveals carnivorous origination and mechanical trapping mechanism of predatory fungi.</title>
        <authorList>
            <person name="Liu X."/>
            <person name="Zhang W."/>
            <person name="Liu K."/>
        </authorList>
    </citation>
    <scope>NUCLEOTIDE SEQUENCE [LARGE SCALE GENOMIC DNA]</scope>
    <source>
        <strain evidence="6 7">248</strain>
    </source>
</reference>
<dbReference type="PANTHER" id="PTHR24198">
    <property type="entry name" value="ANKYRIN REPEAT AND PROTEIN KINASE DOMAIN-CONTAINING PROTEIN"/>
    <property type="match status" value="1"/>
</dbReference>
<dbReference type="PANTHER" id="PTHR24198:SF165">
    <property type="entry name" value="ANKYRIN REPEAT-CONTAINING PROTEIN-RELATED"/>
    <property type="match status" value="1"/>
</dbReference>
<evidence type="ECO:0000256" key="1">
    <source>
        <dbReference type="ARBA" id="ARBA00022737"/>
    </source>
</evidence>
<dbReference type="InterPro" id="IPR002110">
    <property type="entry name" value="Ankyrin_rpt"/>
</dbReference>
<dbReference type="Gene3D" id="3.40.50.300">
    <property type="entry name" value="P-loop containing nucleotide triphosphate hydrolases"/>
    <property type="match status" value="1"/>
</dbReference>